<protein>
    <submittedName>
        <fullName evidence="1">Uncharacterized protein</fullName>
    </submittedName>
</protein>
<proteinExistence type="predicted"/>
<gene>
    <name evidence="1" type="ORF">K3G42_010506</name>
</gene>
<dbReference type="EMBL" id="CM037614">
    <property type="protein sequence ID" value="KAH8015943.1"/>
    <property type="molecule type" value="Genomic_DNA"/>
</dbReference>
<organism evidence="1 2">
    <name type="scientific">Sphaerodactylus townsendi</name>
    <dbReference type="NCBI Taxonomy" id="933632"/>
    <lineage>
        <taxon>Eukaryota</taxon>
        <taxon>Metazoa</taxon>
        <taxon>Chordata</taxon>
        <taxon>Craniata</taxon>
        <taxon>Vertebrata</taxon>
        <taxon>Euteleostomi</taxon>
        <taxon>Lepidosauria</taxon>
        <taxon>Squamata</taxon>
        <taxon>Bifurcata</taxon>
        <taxon>Gekkota</taxon>
        <taxon>Sphaerodactylidae</taxon>
        <taxon>Sphaerodactylus</taxon>
    </lineage>
</organism>
<dbReference type="Proteomes" id="UP000827872">
    <property type="component" value="Linkage Group LG01"/>
</dbReference>
<name>A0ACB8G850_9SAUR</name>
<reference evidence="1" key="1">
    <citation type="submission" date="2021-08" db="EMBL/GenBank/DDBJ databases">
        <title>The first chromosome-level gecko genome reveals the dynamic sex chromosomes of Neotropical dwarf geckos (Sphaerodactylidae: Sphaerodactylus).</title>
        <authorList>
            <person name="Pinto B.J."/>
            <person name="Keating S.E."/>
            <person name="Gamble T."/>
        </authorList>
    </citation>
    <scope>NUCLEOTIDE SEQUENCE</scope>
    <source>
        <strain evidence="1">TG3544</strain>
    </source>
</reference>
<accession>A0ACB8G850</accession>
<comment type="caution">
    <text evidence="1">The sequence shown here is derived from an EMBL/GenBank/DDBJ whole genome shotgun (WGS) entry which is preliminary data.</text>
</comment>
<sequence length="73" mass="8238">MQQLFSIPEQLAMVQVSGPPLKPILTSSNLLMVSLDQLSGRKEIYQLSLQQEPMLIHTFKPYIFHPSSSASCY</sequence>
<evidence type="ECO:0000313" key="2">
    <source>
        <dbReference type="Proteomes" id="UP000827872"/>
    </source>
</evidence>
<keyword evidence="2" id="KW-1185">Reference proteome</keyword>
<evidence type="ECO:0000313" key="1">
    <source>
        <dbReference type="EMBL" id="KAH8015943.1"/>
    </source>
</evidence>